<evidence type="ECO:0000256" key="1">
    <source>
        <dbReference type="SAM" id="MobiDB-lite"/>
    </source>
</evidence>
<protein>
    <submittedName>
        <fullName evidence="2">Uncharacterized protein</fullName>
    </submittedName>
</protein>
<proteinExistence type="predicted"/>
<dbReference type="EMBL" id="CAUOFW020002314">
    <property type="protein sequence ID" value="CAK9152948.1"/>
    <property type="molecule type" value="Genomic_DNA"/>
</dbReference>
<evidence type="ECO:0000313" key="2">
    <source>
        <dbReference type="EMBL" id="CAK9152948.1"/>
    </source>
</evidence>
<feature type="region of interest" description="Disordered" evidence="1">
    <location>
        <begin position="96"/>
        <end position="116"/>
    </location>
</feature>
<keyword evidence="3" id="KW-1185">Reference proteome</keyword>
<accession>A0ABC8S7K9</accession>
<name>A0ABC8S7K9_9AQUA</name>
<reference evidence="2 3" key="1">
    <citation type="submission" date="2024-02" db="EMBL/GenBank/DDBJ databases">
        <authorList>
            <person name="Vignale AGUSTIN F."/>
            <person name="Sosa J E."/>
            <person name="Modenutti C."/>
        </authorList>
    </citation>
    <scope>NUCLEOTIDE SEQUENCE [LARGE SCALE GENOMIC DNA]</scope>
</reference>
<dbReference type="Proteomes" id="UP001642360">
    <property type="component" value="Unassembled WGS sequence"/>
</dbReference>
<sequence>MILVFPFFKTLNVSVRKFDHNFKRFLGITNDITLEFTSFEKTGHTWSQTIQLEPSGMMEIGWETFDRAMVDLNGWRSSRRSLKDKWEMIGMSSEDDQKVTGKMTGKWPEGRPRMTGEYPEERKSLKIFYEEDPS</sequence>
<comment type="caution">
    <text evidence="2">The sequence shown here is derived from an EMBL/GenBank/DDBJ whole genome shotgun (WGS) entry which is preliminary data.</text>
</comment>
<dbReference type="AlphaFoldDB" id="A0ABC8S7K9"/>
<evidence type="ECO:0000313" key="3">
    <source>
        <dbReference type="Proteomes" id="UP001642360"/>
    </source>
</evidence>
<organism evidence="2 3">
    <name type="scientific">Ilex paraguariensis</name>
    <name type="common">yerba mate</name>
    <dbReference type="NCBI Taxonomy" id="185542"/>
    <lineage>
        <taxon>Eukaryota</taxon>
        <taxon>Viridiplantae</taxon>
        <taxon>Streptophyta</taxon>
        <taxon>Embryophyta</taxon>
        <taxon>Tracheophyta</taxon>
        <taxon>Spermatophyta</taxon>
        <taxon>Magnoliopsida</taxon>
        <taxon>eudicotyledons</taxon>
        <taxon>Gunneridae</taxon>
        <taxon>Pentapetalae</taxon>
        <taxon>asterids</taxon>
        <taxon>campanulids</taxon>
        <taxon>Aquifoliales</taxon>
        <taxon>Aquifoliaceae</taxon>
        <taxon>Ilex</taxon>
    </lineage>
</organism>
<gene>
    <name evidence="2" type="ORF">ILEXP_LOCUS21180</name>
</gene>